<name>L0E8L0_THECK</name>
<dbReference type="GO" id="GO:1904680">
    <property type="term" value="F:peptide transmembrane transporter activity"/>
    <property type="evidence" value="ECO:0007669"/>
    <property type="project" value="TreeGrafter"/>
</dbReference>
<dbReference type="Gene3D" id="3.90.76.10">
    <property type="entry name" value="Dipeptide-binding Protein, Domain 1"/>
    <property type="match status" value="1"/>
</dbReference>
<accession>L0E8L0</accession>
<reference evidence="5" key="1">
    <citation type="submission" date="2012-01" db="EMBL/GenBank/DDBJ databases">
        <title>Complete sequence of chromosome of Thermobacillus composti KWC4.</title>
        <authorList>
            <person name="Lucas S."/>
            <person name="Han J."/>
            <person name="Lapidus A."/>
            <person name="Cheng J.-F."/>
            <person name="Goodwin L."/>
            <person name="Pitluck S."/>
            <person name="Peters L."/>
            <person name="Ovchinnikova G."/>
            <person name="Teshima H."/>
            <person name="Detter J.C."/>
            <person name="Han C."/>
            <person name="Tapia R."/>
            <person name="Land M."/>
            <person name="Hauser L."/>
            <person name="Kyrpides N."/>
            <person name="Ivanova N."/>
            <person name="Pagani I."/>
            <person name="Anderson I."/>
            <person name="Woyke T."/>
        </authorList>
    </citation>
    <scope>NUCLEOTIDE SEQUENCE [LARGE SCALE GENOMIC DNA]</scope>
    <source>
        <strain evidence="5">DSM 18247 / JCM 13945 / KWC4</strain>
    </source>
</reference>
<dbReference type="CDD" id="cd00995">
    <property type="entry name" value="PBP2_NikA_DppA_OppA_like"/>
    <property type="match status" value="1"/>
</dbReference>
<feature type="domain" description="Solute-binding protein family 5" evidence="3">
    <location>
        <begin position="112"/>
        <end position="429"/>
    </location>
</feature>
<dbReference type="Proteomes" id="UP000010795">
    <property type="component" value="Chromosome"/>
</dbReference>
<feature type="chain" id="PRO_5039074695" evidence="2">
    <location>
        <begin position="26"/>
        <end position="547"/>
    </location>
</feature>
<dbReference type="Pfam" id="PF00496">
    <property type="entry name" value="SBP_bac_5"/>
    <property type="match status" value="1"/>
</dbReference>
<dbReference type="GO" id="GO:0015833">
    <property type="term" value="P:peptide transport"/>
    <property type="evidence" value="ECO:0007669"/>
    <property type="project" value="TreeGrafter"/>
</dbReference>
<keyword evidence="2" id="KW-0732">Signal</keyword>
<dbReference type="RefSeq" id="WP_015253402.1">
    <property type="nucleotide sequence ID" value="NC_019897.1"/>
</dbReference>
<gene>
    <name evidence="4" type="ordered locus">Theco_0417</name>
</gene>
<evidence type="ECO:0000313" key="4">
    <source>
        <dbReference type="EMBL" id="AGA56638.1"/>
    </source>
</evidence>
<feature type="compositionally biased region" description="Low complexity" evidence="1">
    <location>
        <begin position="29"/>
        <end position="56"/>
    </location>
</feature>
<evidence type="ECO:0000256" key="2">
    <source>
        <dbReference type="SAM" id="SignalP"/>
    </source>
</evidence>
<dbReference type="STRING" id="717605.Theco_0417"/>
<evidence type="ECO:0000313" key="5">
    <source>
        <dbReference type="Proteomes" id="UP000010795"/>
    </source>
</evidence>
<dbReference type="PANTHER" id="PTHR30290">
    <property type="entry name" value="PERIPLASMIC BINDING COMPONENT OF ABC TRANSPORTER"/>
    <property type="match status" value="1"/>
</dbReference>
<feature type="signal peptide" evidence="2">
    <location>
        <begin position="1"/>
        <end position="25"/>
    </location>
</feature>
<dbReference type="InterPro" id="IPR000914">
    <property type="entry name" value="SBP_5_dom"/>
</dbReference>
<dbReference type="Gene3D" id="3.40.190.10">
    <property type="entry name" value="Periplasmic binding protein-like II"/>
    <property type="match status" value="1"/>
</dbReference>
<keyword evidence="5" id="KW-1185">Reference proteome</keyword>
<dbReference type="AlphaFoldDB" id="L0E8L0"/>
<dbReference type="PROSITE" id="PS51257">
    <property type="entry name" value="PROKAR_LIPOPROTEIN"/>
    <property type="match status" value="1"/>
</dbReference>
<dbReference type="EMBL" id="CP003255">
    <property type="protein sequence ID" value="AGA56638.1"/>
    <property type="molecule type" value="Genomic_DNA"/>
</dbReference>
<evidence type="ECO:0000256" key="1">
    <source>
        <dbReference type="SAM" id="MobiDB-lite"/>
    </source>
</evidence>
<dbReference type="SUPFAM" id="SSF53850">
    <property type="entry name" value="Periplasmic binding protein-like II"/>
    <property type="match status" value="1"/>
</dbReference>
<dbReference type="HOGENOM" id="CLU_017028_7_3_9"/>
<sequence>MNRFRKLKIVAMAMLALLLVLTACSGGKSSDSASSSGGSSAGTSETSGGNAQSGGDAQSGGGKSGESVLRVALPLNPRIIGYPAEVTNNGPLPFLDPVVQSLLHFDEKGNHVPWLAESWETDAEAATITFKLKQGVKFHDGTDFNAEAVKWNIEQYIENKRTETENIASMEVIDDHTLLIRLKDWNSSSLEAIGFFVRHVSPTAVQANGKEWAYTNPVGTGPFLLDQWNMNVSVTYKKNPDYWEPGEPKVDRIELLIIEDANTAASALRVGEVDLIQAGNVDLADELIKSGEFDYVLQKNGIGAVGVGLIPDSVTEGSPFADVRVRKAMAHAIDEVALAETFGKGYWETTNQWGSREAYTFNPEVEGFPYDPEKAKQLLAEAGYPNGFKTKLFSGLNTKDVFTAIQSYLAQVGIDAELIVVDEAQVQSLYFSTWEGGLMGHFHSVQPDLGLYMFRHLDPNGAFYAKGIIHPEDVLELLRENQKAPNMQVKTETSHKLQKLVYDEYAIVGKPLYIPMGIFIKQKYVKDDGFGVTHNAFWTPDNVWLDK</sequence>
<dbReference type="Gene3D" id="3.10.105.10">
    <property type="entry name" value="Dipeptide-binding Protein, Domain 3"/>
    <property type="match status" value="1"/>
</dbReference>
<protein>
    <submittedName>
        <fullName evidence="4">ABC-type dipeptide transport system, periplasmic component</fullName>
    </submittedName>
</protein>
<feature type="region of interest" description="Disordered" evidence="1">
    <location>
        <begin position="29"/>
        <end position="65"/>
    </location>
</feature>
<evidence type="ECO:0000259" key="3">
    <source>
        <dbReference type="Pfam" id="PF00496"/>
    </source>
</evidence>
<dbReference type="eggNOG" id="COG0747">
    <property type="taxonomic scope" value="Bacteria"/>
</dbReference>
<dbReference type="KEGG" id="tco:Theco_0417"/>
<organism evidence="4 5">
    <name type="scientific">Thermobacillus composti (strain DSM 18247 / JCM 13945 / KWC4)</name>
    <dbReference type="NCBI Taxonomy" id="717605"/>
    <lineage>
        <taxon>Bacteria</taxon>
        <taxon>Bacillati</taxon>
        <taxon>Bacillota</taxon>
        <taxon>Bacilli</taxon>
        <taxon>Bacillales</taxon>
        <taxon>Paenibacillaceae</taxon>
        <taxon>Thermobacillus</taxon>
    </lineage>
</organism>
<proteinExistence type="predicted"/>
<dbReference type="InterPro" id="IPR039424">
    <property type="entry name" value="SBP_5"/>
</dbReference>